<evidence type="ECO:0000313" key="3">
    <source>
        <dbReference type="EnsemblMetazoa" id="GAUT013559-PA"/>
    </source>
</evidence>
<evidence type="ECO:0000259" key="2">
    <source>
        <dbReference type="PROSITE" id="PS50249"/>
    </source>
</evidence>
<dbReference type="GO" id="GO:0072546">
    <property type="term" value="C:EMC complex"/>
    <property type="evidence" value="ECO:0007669"/>
    <property type="project" value="InterPro"/>
</dbReference>
<dbReference type="AlphaFoldDB" id="A0A1A9US59"/>
<dbReference type="InterPro" id="IPR005366">
    <property type="entry name" value="EMC8/9"/>
</dbReference>
<evidence type="ECO:0000313" key="4">
    <source>
        <dbReference type="Proteomes" id="UP000078200"/>
    </source>
</evidence>
<dbReference type="PROSITE" id="PS50249">
    <property type="entry name" value="MPN"/>
    <property type="match status" value="1"/>
</dbReference>
<dbReference type="InterPro" id="IPR037518">
    <property type="entry name" value="MPN"/>
</dbReference>
<dbReference type="VEuPathDB" id="VectorBase:GAUT013559"/>
<reference evidence="3" key="1">
    <citation type="submission" date="2020-05" db="UniProtKB">
        <authorList>
            <consortium name="EnsemblMetazoa"/>
        </authorList>
    </citation>
    <scope>IDENTIFICATION</scope>
    <source>
        <strain evidence="3">TTRI</strain>
    </source>
</reference>
<feature type="domain" description="MPN" evidence="2">
    <location>
        <begin position="4"/>
        <end position="136"/>
    </location>
</feature>
<evidence type="ECO:0000256" key="1">
    <source>
        <dbReference type="ARBA" id="ARBA00007461"/>
    </source>
</evidence>
<sequence length="198" mass="22336">MTIYKFTERAYAKMIFHAAKYPHLAVNGVLLGTKDSGEIVDAIPLFHQCLYVTPMAEVALLQIDAFAQRENLVVAGYYAASENFYDNSVERAPAAKIADKIQENYKNACFVIIENKLMTLDQKSEAIKVYNCSSDSGRWSQVKGLILKSNLTLQAVAALLQRGAMKEITDFDNHLDNPENDWTNQFLNQDLQKILAMY</sequence>
<dbReference type="EnsemblMetazoa" id="GAUT013559-RA">
    <property type="protein sequence ID" value="GAUT013559-PA"/>
    <property type="gene ID" value="GAUT013559"/>
</dbReference>
<organism evidence="3 4">
    <name type="scientific">Glossina austeni</name>
    <name type="common">Savannah tsetse fly</name>
    <dbReference type="NCBI Taxonomy" id="7395"/>
    <lineage>
        <taxon>Eukaryota</taxon>
        <taxon>Metazoa</taxon>
        <taxon>Ecdysozoa</taxon>
        <taxon>Arthropoda</taxon>
        <taxon>Hexapoda</taxon>
        <taxon>Insecta</taxon>
        <taxon>Pterygota</taxon>
        <taxon>Neoptera</taxon>
        <taxon>Endopterygota</taxon>
        <taxon>Diptera</taxon>
        <taxon>Brachycera</taxon>
        <taxon>Muscomorpha</taxon>
        <taxon>Hippoboscoidea</taxon>
        <taxon>Glossinidae</taxon>
        <taxon>Glossina</taxon>
    </lineage>
</organism>
<protein>
    <recommendedName>
        <fullName evidence="2">MPN domain-containing protein</fullName>
    </recommendedName>
</protein>
<dbReference type="Pfam" id="PF03665">
    <property type="entry name" value="UPF0172"/>
    <property type="match status" value="1"/>
</dbReference>
<accession>A0A1A9US59</accession>
<name>A0A1A9US59_GLOAU</name>
<proteinExistence type="inferred from homology"/>
<keyword evidence="4" id="KW-1185">Reference proteome</keyword>
<dbReference type="PANTHER" id="PTHR12941">
    <property type="entry name" value="ER MEMBRANE PROTEIN COMPLEX"/>
    <property type="match status" value="1"/>
</dbReference>
<dbReference type="STRING" id="7395.A0A1A9US59"/>
<comment type="similarity">
    <text evidence="1">Belongs to the EMC8/EMC9 family.</text>
</comment>
<dbReference type="Proteomes" id="UP000078200">
    <property type="component" value="Unassembled WGS sequence"/>
</dbReference>
<dbReference type="PANTHER" id="PTHR12941:SF10">
    <property type="entry name" value="ER MEMBRANE PROTEIN COMPLEX SUBUNIT 8_9 HOMOLOG"/>
    <property type="match status" value="1"/>
</dbReference>
<dbReference type="CDD" id="cd08060">
    <property type="entry name" value="MPN_UPF0172"/>
    <property type="match status" value="1"/>
</dbReference>